<proteinExistence type="predicted"/>
<dbReference type="Proteomes" id="UP001316184">
    <property type="component" value="Chromosome"/>
</dbReference>
<sequence>MTDLDFLAVHGLAIRKAGNPASVAVLLGADEADVSAALDRAVTAGHVAGANGTFMVAPAGQAWLTEKYQTVFGGLRADGDLLHAYERFEKVNGDLLALMTDWQTMPAGDARVSNDHSNPDYDAKIIDALGALHERAERVVGRAAEIVPRLQTHLDRLEAAYDQVLGGAHDYVSGVRIDSYHTVWYELHEDLLRILEKKRQE</sequence>
<keyword evidence="2" id="KW-1185">Reference proteome</keyword>
<dbReference type="EMBL" id="CP102173">
    <property type="protein sequence ID" value="UUP15181.1"/>
    <property type="molecule type" value="Genomic_DNA"/>
</dbReference>
<evidence type="ECO:0000313" key="1">
    <source>
        <dbReference type="EMBL" id="UUP15181.1"/>
    </source>
</evidence>
<evidence type="ECO:0000313" key="2">
    <source>
        <dbReference type="Proteomes" id="UP001316184"/>
    </source>
</evidence>
<organism evidence="1 2">
    <name type="scientific">Aeromicrobium wangtongii</name>
    <dbReference type="NCBI Taxonomy" id="2969247"/>
    <lineage>
        <taxon>Bacteria</taxon>
        <taxon>Bacillati</taxon>
        <taxon>Actinomycetota</taxon>
        <taxon>Actinomycetes</taxon>
        <taxon>Propionibacteriales</taxon>
        <taxon>Nocardioidaceae</taxon>
        <taxon>Aeromicrobium</taxon>
    </lineage>
</organism>
<accession>A0ABY5MDC3</accession>
<evidence type="ECO:0008006" key="3">
    <source>
        <dbReference type="Google" id="ProtNLM"/>
    </source>
</evidence>
<reference evidence="1 2" key="1">
    <citation type="submission" date="2022-08" db="EMBL/GenBank/DDBJ databases">
        <title>novel species in genus Aeromicrobium.</title>
        <authorList>
            <person name="Ye L."/>
        </authorList>
    </citation>
    <scope>NUCLEOTIDE SEQUENCE [LARGE SCALE GENOMIC DNA]</scope>
    <source>
        <strain evidence="2">zg-Y1379</strain>
    </source>
</reference>
<gene>
    <name evidence="1" type="ORF">NQV15_07690</name>
</gene>
<protein>
    <recommendedName>
        <fullName evidence="3">MarR family transcriptional regulator</fullName>
    </recommendedName>
</protein>
<dbReference type="RefSeq" id="WP_232399235.1">
    <property type="nucleotide sequence ID" value="NZ_CP102173.1"/>
</dbReference>
<name>A0ABY5MDC3_9ACTN</name>